<evidence type="ECO:0000313" key="1">
    <source>
        <dbReference type="EMBL" id="EKC19914.1"/>
    </source>
</evidence>
<dbReference type="AlphaFoldDB" id="K1PM20"/>
<reference evidence="1" key="1">
    <citation type="journal article" date="2012" name="Nature">
        <title>The oyster genome reveals stress adaptation and complexity of shell formation.</title>
        <authorList>
            <person name="Zhang G."/>
            <person name="Fang X."/>
            <person name="Guo X."/>
            <person name="Li L."/>
            <person name="Luo R."/>
            <person name="Xu F."/>
            <person name="Yang P."/>
            <person name="Zhang L."/>
            <person name="Wang X."/>
            <person name="Qi H."/>
            <person name="Xiong Z."/>
            <person name="Que H."/>
            <person name="Xie Y."/>
            <person name="Holland P.W."/>
            <person name="Paps J."/>
            <person name="Zhu Y."/>
            <person name="Wu F."/>
            <person name="Chen Y."/>
            <person name="Wang J."/>
            <person name="Peng C."/>
            <person name="Meng J."/>
            <person name="Yang L."/>
            <person name="Liu J."/>
            <person name="Wen B."/>
            <person name="Zhang N."/>
            <person name="Huang Z."/>
            <person name="Zhu Q."/>
            <person name="Feng Y."/>
            <person name="Mount A."/>
            <person name="Hedgecock D."/>
            <person name="Xu Z."/>
            <person name="Liu Y."/>
            <person name="Domazet-Loso T."/>
            <person name="Du Y."/>
            <person name="Sun X."/>
            <person name="Zhang S."/>
            <person name="Liu B."/>
            <person name="Cheng P."/>
            <person name="Jiang X."/>
            <person name="Li J."/>
            <person name="Fan D."/>
            <person name="Wang W."/>
            <person name="Fu W."/>
            <person name="Wang T."/>
            <person name="Wang B."/>
            <person name="Zhang J."/>
            <person name="Peng Z."/>
            <person name="Li Y."/>
            <person name="Li N."/>
            <person name="Wang J."/>
            <person name="Chen M."/>
            <person name="He Y."/>
            <person name="Tan F."/>
            <person name="Song X."/>
            <person name="Zheng Q."/>
            <person name="Huang R."/>
            <person name="Yang H."/>
            <person name="Du X."/>
            <person name="Chen L."/>
            <person name="Yang M."/>
            <person name="Gaffney P.M."/>
            <person name="Wang S."/>
            <person name="Luo L."/>
            <person name="She Z."/>
            <person name="Ming Y."/>
            <person name="Huang W."/>
            <person name="Zhang S."/>
            <person name="Huang B."/>
            <person name="Zhang Y."/>
            <person name="Qu T."/>
            <person name="Ni P."/>
            <person name="Miao G."/>
            <person name="Wang J."/>
            <person name="Wang Q."/>
            <person name="Steinberg C.E."/>
            <person name="Wang H."/>
            <person name="Li N."/>
            <person name="Qian L."/>
            <person name="Zhang G."/>
            <person name="Li Y."/>
            <person name="Yang H."/>
            <person name="Liu X."/>
            <person name="Wang J."/>
            <person name="Yin Y."/>
            <person name="Wang J."/>
        </authorList>
    </citation>
    <scope>NUCLEOTIDE SEQUENCE [LARGE SCALE GENOMIC DNA]</scope>
    <source>
        <strain evidence="1">05x7-T-G4-1.051#20</strain>
    </source>
</reference>
<dbReference type="PANTHER" id="PTHR34714">
    <property type="entry name" value="EGF-LIKE DOMAIN-CONTAINING PROTEIN"/>
    <property type="match status" value="1"/>
</dbReference>
<dbReference type="HOGENOM" id="CLU_1130033_0_0_1"/>
<organism evidence="1">
    <name type="scientific">Magallana gigas</name>
    <name type="common">Pacific oyster</name>
    <name type="synonym">Crassostrea gigas</name>
    <dbReference type="NCBI Taxonomy" id="29159"/>
    <lineage>
        <taxon>Eukaryota</taxon>
        <taxon>Metazoa</taxon>
        <taxon>Spiralia</taxon>
        <taxon>Lophotrochozoa</taxon>
        <taxon>Mollusca</taxon>
        <taxon>Bivalvia</taxon>
        <taxon>Autobranchia</taxon>
        <taxon>Pteriomorphia</taxon>
        <taxon>Ostreida</taxon>
        <taxon>Ostreoidea</taxon>
        <taxon>Ostreidae</taxon>
        <taxon>Magallana</taxon>
    </lineage>
</organism>
<gene>
    <name evidence="1" type="ORF">CGI_10007256</name>
</gene>
<proteinExistence type="predicted"/>
<protein>
    <submittedName>
        <fullName evidence="1">Uncharacterized protein</fullName>
    </submittedName>
</protein>
<dbReference type="PANTHER" id="PTHR34714:SF3">
    <property type="match status" value="1"/>
</dbReference>
<accession>K1PM20</accession>
<dbReference type="EMBL" id="JH816481">
    <property type="protein sequence ID" value="EKC19914.1"/>
    <property type="molecule type" value="Genomic_DNA"/>
</dbReference>
<dbReference type="InParanoid" id="K1PM20"/>
<name>K1PM20_MAGGI</name>
<sequence>MTLQIKLQEFSLLVYKINTAEDVFGRVEGEFSFTAANTFKLDHWHTLSLIKKHHPLNWTNTQFMDLMKTSQKWLQKAYAIDRSYKYPMLIWDMLPHGAVENWRMAANLYTKDHPKNNYFSDLIMIHMSLGLGVKYGKAVALASLVPKKDNEVIIISEEADQDFFDLLYFTYRAFIDDMEKLCYSSGIGLPSLDPEDRLGRIPAFARLITRGPVEDIRSDISSLELFTARIEKGEIKPSTEKKTNEV</sequence>